<comment type="caution">
    <text evidence="3">The sequence shown here is derived from an EMBL/GenBank/DDBJ whole genome shotgun (WGS) entry which is preliminary data.</text>
</comment>
<dbReference type="PANTHER" id="PTHR31549">
    <property type="entry name" value="PROTEIN, PUTATIVE (DUF247)-RELATED-RELATED"/>
    <property type="match status" value="1"/>
</dbReference>
<dbReference type="PANTHER" id="PTHR31549:SF129">
    <property type="entry name" value="DUF4220 DOMAIN-CONTAINING PROTEIN"/>
    <property type="match status" value="1"/>
</dbReference>
<sequence>MNSSTGEITEEEAAGASASASSSSVSDIADPVQASSSLLTDWQIHRVPQQMRRKDQTSYLYDPIMVSYGPYHHGKRHLRQAEEFKPQVLNLLFLETGRDKDFFMKMILNWIDHIRNCYVGISRDVYDNVKLAEMMLADASLILYLLDVQGRKSDIESFVLISHKALGLTGLELIMRDLYVLENQIPYWIVQYLNNFSPRRVQGPMTSPIVQPLHLLAIDRAVLVGWQKETHVVVQVQSKPKLIWRSRVKGSIIDGNLEKLSRPFRSVTDLKAKGIRFRPSSKVLKDIRFESYYFHGQLQLPSWHITEDFKYKCSNMIAFELSPGIFFDLGVTSYVNFMKSLIQSPDDVKELREKGIFTTTLSNKEVVQMFEEMDTYGLEQKDDFLEVKMRIEKHCSNKAKTWMAELLHTYFRSPWTFLALCAAIVALCLASLQGYYAIRRANKSSS</sequence>
<evidence type="ECO:0000313" key="4">
    <source>
        <dbReference type="Proteomes" id="UP001289374"/>
    </source>
</evidence>
<feature type="region of interest" description="Disordered" evidence="1">
    <location>
        <begin position="1"/>
        <end position="26"/>
    </location>
</feature>
<feature type="compositionally biased region" description="Low complexity" evidence="1">
    <location>
        <begin position="14"/>
        <end position="26"/>
    </location>
</feature>
<dbReference type="Pfam" id="PF03140">
    <property type="entry name" value="DUF247"/>
    <property type="match status" value="1"/>
</dbReference>
<keyword evidence="2" id="KW-1133">Transmembrane helix</keyword>
<organism evidence="3 4">
    <name type="scientific">Sesamum angolense</name>
    <dbReference type="NCBI Taxonomy" id="2727404"/>
    <lineage>
        <taxon>Eukaryota</taxon>
        <taxon>Viridiplantae</taxon>
        <taxon>Streptophyta</taxon>
        <taxon>Embryophyta</taxon>
        <taxon>Tracheophyta</taxon>
        <taxon>Spermatophyta</taxon>
        <taxon>Magnoliopsida</taxon>
        <taxon>eudicotyledons</taxon>
        <taxon>Gunneridae</taxon>
        <taxon>Pentapetalae</taxon>
        <taxon>asterids</taxon>
        <taxon>lamiids</taxon>
        <taxon>Lamiales</taxon>
        <taxon>Pedaliaceae</taxon>
        <taxon>Sesamum</taxon>
    </lineage>
</organism>
<name>A0AAE1X7R3_9LAMI</name>
<evidence type="ECO:0000256" key="1">
    <source>
        <dbReference type="SAM" id="MobiDB-lite"/>
    </source>
</evidence>
<gene>
    <name evidence="3" type="ORF">Sango_0632400</name>
</gene>
<proteinExistence type="predicted"/>
<dbReference type="InterPro" id="IPR004158">
    <property type="entry name" value="DUF247_pln"/>
</dbReference>
<keyword evidence="2" id="KW-0812">Transmembrane</keyword>
<keyword evidence="2" id="KW-0472">Membrane</keyword>
<dbReference type="EMBL" id="JACGWL010000003">
    <property type="protein sequence ID" value="KAK4406259.1"/>
    <property type="molecule type" value="Genomic_DNA"/>
</dbReference>
<evidence type="ECO:0000256" key="2">
    <source>
        <dbReference type="SAM" id="Phobius"/>
    </source>
</evidence>
<accession>A0AAE1X7R3</accession>
<evidence type="ECO:0000313" key="3">
    <source>
        <dbReference type="EMBL" id="KAK4406259.1"/>
    </source>
</evidence>
<protein>
    <submittedName>
        <fullName evidence="3">Uncharacterized protein</fullName>
    </submittedName>
</protein>
<dbReference type="AlphaFoldDB" id="A0AAE1X7R3"/>
<dbReference type="Proteomes" id="UP001289374">
    <property type="component" value="Unassembled WGS sequence"/>
</dbReference>
<reference evidence="3" key="2">
    <citation type="journal article" date="2024" name="Plant">
        <title>Genomic evolution and insights into agronomic trait innovations of Sesamum species.</title>
        <authorList>
            <person name="Miao H."/>
            <person name="Wang L."/>
            <person name="Qu L."/>
            <person name="Liu H."/>
            <person name="Sun Y."/>
            <person name="Le M."/>
            <person name="Wang Q."/>
            <person name="Wei S."/>
            <person name="Zheng Y."/>
            <person name="Lin W."/>
            <person name="Duan Y."/>
            <person name="Cao H."/>
            <person name="Xiong S."/>
            <person name="Wang X."/>
            <person name="Wei L."/>
            <person name="Li C."/>
            <person name="Ma Q."/>
            <person name="Ju M."/>
            <person name="Zhao R."/>
            <person name="Li G."/>
            <person name="Mu C."/>
            <person name="Tian Q."/>
            <person name="Mei H."/>
            <person name="Zhang T."/>
            <person name="Gao T."/>
            <person name="Zhang H."/>
        </authorList>
    </citation>
    <scope>NUCLEOTIDE SEQUENCE</scope>
    <source>
        <strain evidence="3">K16</strain>
    </source>
</reference>
<keyword evidence="4" id="KW-1185">Reference proteome</keyword>
<feature type="transmembrane region" description="Helical" evidence="2">
    <location>
        <begin position="415"/>
        <end position="438"/>
    </location>
</feature>
<reference evidence="3" key="1">
    <citation type="submission" date="2020-06" db="EMBL/GenBank/DDBJ databases">
        <authorList>
            <person name="Li T."/>
            <person name="Hu X."/>
            <person name="Zhang T."/>
            <person name="Song X."/>
            <person name="Zhang H."/>
            <person name="Dai N."/>
            <person name="Sheng W."/>
            <person name="Hou X."/>
            <person name="Wei L."/>
        </authorList>
    </citation>
    <scope>NUCLEOTIDE SEQUENCE</scope>
    <source>
        <strain evidence="3">K16</strain>
        <tissue evidence="3">Leaf</tissue>
    </source>
</reference>